<comment type="caution">
    <text evidence="1">The sequence shown here is derived from an EMBL/GenBank/DDBJ whole genome shotgun (WGS) entry which is preliminary data.</text>
</comment>
<gene>
    <name evidence="1" type="ORF">POPTR_019G060650v4</name>
</gene>
<proteinExistence type="predicted"/>
<protein>
    <submittedName>
        <fullName evidence="1">Uncharacterized protein</fullName>
    </submittedName>
</protein>
<sequence>MNNLTHLKYLSLGINEFTGQLPLDLCHGGVLEDFIVDHNYFSGSIPKSLKNCTSLYRVSLDWNQLTGNISEVFGVYPHLDYIDLSYNNFYGELSSKWGDYRNMTSLKISNNNVSGEIPPELGKATQLHLIDLSSNQLKGAIPKDLGGLKLLYKLLLNNNHLSGAIPLDIKMLSNLQILNLASNNLSGLIPKQLGECSNLLLLNLSGNKFRESIPGEIGFLLSLQDLDLSCNFLTREIPRQLGQLQRLETLNVSHNMLSGRIPSTFKDMLSLTTVDISSNKLQGPIPDIKAFHNASFEALRDNMGICGNASGLKPCNLPRSSKTVNKLVVLIALPLLGSLLLVFVVIGALFILCKRARKRNAEPENEQDRNTFTILGHDGKKLYENIVEATEEFNSNYCIGEGGYGTVYKAVMPTEQVVAVKKLHRSQTEKLSDFKAFEKEVCVLANIRHRNIVKMYGFCSHAKHSFLVYEFIERGSLRKIITSEEQAIEFDWRRRLNVVKGVGGALSYLHHSCSPPIIHRDITSNNILLDLEYEAHVSDFGTARLLMTDSSNWTSFAGTFGYTAPELAYTMKVTEKCDVYSFGVVTMEVMTGRHPGDLISALLSPGSSSSSSMPPIAQHALLKDVLDHRISLPKKGAAEGVVHMMKIALVCLHANPQSRPTMEKISFELTTKWPPLPKAFCTISLGDLFS</sequence>
<name>A0ACC0RK09_POPTR</name>
<organism evidence="1 2">
    <name type="scientific">Populus trichocarpa</name>
    <name type="common">Western balsam poplar</name>
    <name type="synonym">Populus balsamifera subsp. trichocarpa</name>
    <dbReference type="NCBI Taxonomy" id="3694"/>
    <lineage>
        <taxon>Eukaryota</taxon>
        <taxon>Viridiplantae</taxon>
        <taxon>Streptophyta</taxon>
        <taxon>Embryophyta</taxon>
        <taxon>Tracheophyta</taxon>
        <taxon>Spermatophyta</taxon>
        <taxon>Magnoliopsida</taxon>
        <taxon>eudicotyledons</taxon>
        <taxon>Gunneridae</taxon>
        <taxon>Pentapetalae</taxon>
        <taxon>rosids</taxon>
        <taxon>fabids</taxon>
        <taxon>Malpighiales</taxon>
        <taxon>Salicaceae</taxon>
        <taxon>Saliceae</taxon>
        <taxon>Populus</taxon>
    </lineage>
</organism>
<dbReference type="EMBL" id="CM009308">
    <property type="protein sequence ID" value="KAI9377404.1"/>
    <property type="molecule type" value="Genomic_DNA"/>
</dbReference>
<keyword evidence="2" id="KW-1185">Reference proteome</keyword>
<evidence type="ECO:0000313" key="2">
    <source>
        <dbReference type="Proteomes" id="UP000006729"/>
    </source>
</evidence>
<accession>A0ACC0RK09</accession>
<evidence type="ECO:0000313" key="1">
    <source>
        <dbReference type="EMBL" id="KAI9377404.1"/>
    </source>
</evidence>
<dbReference type="Proteomes" id="UP000006729">
    <property type="component" value="Chromosome 19"/>
</dbReference>
<reference evidence="1 2" key="1">
    <citation type="journal article" date="2006" name="Science">
        <title>The genome of black cottonwood, Populus trichocarpa (Torr. &amp; Gray).</title>
        <authorList>
            <person name="Tuskan G.A."/>
            <person name="Difazio S."/>
            <person name="Jansson S."/>
            <person name="Bohlmann J."/>
            <person name="Grigoriev I."/>
            <person name="Hellsten U."/>
            <person name="Putnam N."/>
            <person name="Ralph S."/>
            <person name="Rombauts S."/>
            <person name="Salamov A."/>
            <person name="Schein J."/>
            <person name="Sterck L."/>
            <person name="Aerts A."/>
            <person name="Bhalerao R.R."/>
            <person name="Bhalerao R.P."/>
            <person name="Blaudez D."/>
            <person name="Boerjan W."/>
            <person name="Brun A."/>
            <person name="Brunner A."/>
            <person name="Busov V."/>
            <person name="Campbell M."/>
            <person name="Carlson J."/>
            <person name="Chalot M."/>
            <person name="Chapman J."/>
            <person name="Chen G.L."/>
            <person name="Cooper D."/>
            <person name="Coutinho P.M."/>
            <person name="Couturier J."/>
            <person name="Covert S."/>
            <person name="Cronk Q."/>
            <person name="Cunningham R."/>
            <person name="Davis J."/>
            <person name="Degroeve S."/>
            <person name="Dejardin A."/>
            <person name="Depamphilis C."/>
            <person name="Detter J."/>
            <person name="Dirks B."/>
            <person name="Dubchak I."/>
            <person name="Duplessis S."/>
            <person name="Ehlting J."/>
            <person name="Ellis B."/>
            <person name="Gendler K."/>
            <person name="Goodstein D."/>
            <person name="Gribskov M."/>
            <person name="Grimwood J."/>
            <person name="Groover A."/>
            <person name="Gunter L."/>
            <person name="Hamberger B."/>
            <person name="Heinze B."/>
            <person name="Helariutta Y."/>
            <person name="Henrissat B."/>
            <person name="Holligan D."/>
            <person name="Holt R."/>
            <person name="Huang W."/>
            <person name="Islam-Faridi N."/>
            <person name="Jones S."/>
            <person name="Jones-Rhoades M."/>
            <person name="Jorgensen R."/>
            <person name="Joshi C."/>
            <person name="Kangasjarvi J."/>
            <person name="Karlsson J."/>
            <person name="Kelleher C."/>
            <person name="Kirkpatrick R."/>
            <person name="Kirst M."/>
            <person name="Kohler A."/>
            <person name="Kalluri U."/>
            <person name="Larimer F."/>
            <person name="Leebens-Mack J."/>
            <person name="Leple J.C."/>
            <person name="Locascio P."/>
            <person name="Lou Y."/>
            <person name="Lucas S."/>
            <person name="Martin F."/>
            <person name="Montanini B."/>
            <person name="Napoli C."/>
            <person name="Nelson D.R."/>
            <person name="Nelson C."/>
            <person name="Nieminen K."/>
            <person name="Nilsson O."/>
            <person name="Pereda V."/>
            <person name="Peter G."/>
            <person name="Philippe R."/>
            <person name="Pilate G."/>
            <person name="Poliakov A."/>
            <person name="Razumovskaya J."/>
            <person name="Richardson P."/>
            <person name="Rinaldi C."/>
            <person name="Ritland K."/>
            <person name="Rouze P."/>
            <person name="Ryaboy D."/>
            <person name="Schmutz J."/>
            <person name="Schrader J."/>
            <person name="Segerman B."/>
            <person name="Shin H."/>
            <person name="Siddiqui A."/>
            <person name="Sterky F."/>
            <person name="Terry A."/>
            <person name="Tsai C.J."/>
            <person name="Uberbacher E."/>
            <person name="Unneberg P."/>
            <person name="Vahala J."/>
            <person name="Wall K."/>
            <person name="Wessler S."/>
            <person name="Yang G."/>
            <person name="Yin T."/>
            <person name="Douglas C."/>
            <person name="Marra M."/>
            <person name="Sandberg G."/>
            <person name="Van de Peer Y."/>
            <person name="Rokhsar D."/>
        </authorList>
    </citation>
    <scope>NUCLEOTIDE SEQUENCE [LARGE SCALE GENOMIC DNA]</scope>
    <source>
        <strain evidence="2">cv. Nisqually</strain>
    </source>
</reference>